<dbReference type="Pfam" id="PF13577">
    <property type="entry name" value="SnoaL_4"/>
    <property type="match status" value="1"/>
</dbReference>
<dbReference type="CDD" id="cd00531">
    <property type="entry name" value="NTF2_like"/>
    <property type="match status" value="1"/>
</dbReference>
<keyword evidence="3" id="KW-1185">Reference proteome</keyword>
<organism evidence="2 3">
    <name type="scientific">Aequoribacter fuscus</name>
    <dbReference type="NCBI Taxonomy" id="2518989"/>
    <lineage>
        <taxon>Bacteria</taxon>
        <taxon>Pseudomonadati</taxon>
        <taxon>Pseudomonadota</taxon>
        <taxon>Gammaproteobacteria</taxon>
        <taxon>Cellvibrionales</taxon>
        <taxon>Halieaceae</taxon>
        <taxon>Aequoribacter</taxon>
    </lineage>
</organism>
<evidence type="ECO:0000259" key="1">
    <source>
        <dbReference type="Pfam" id="PF13577"/>
    </source>
</evidence>
<dbReference type="RefSeq" id="WP_009576787.1">
    <property type="nucleotide sequence ID" value="NZ_AEIG01000086.1"/>
</dbReference>
<evidence type="ECO:0000313" key="3">
    <source>
        <dbReference type="Proteomes" id="UP000005615"/>
    </source>
</evidence>
<dbReference type="OrthoDB" id="2860904at2"/>
<feature type="domain" description="SnoaL-like" evidence="1">
    <location>
        <begin position="7"/>
        <end position="132"/>
    </location>
</feature>
<dbReference type="SUPFAM" id="SSF54427">
    <property type="entry name" value="NTF2-like"/>
    <property type="match status" value="1"/>
</dbReference>
<gene>
    <name evidence="2" type="ORF">IMCC3088_2629</name>
</gene>
<dbReference type="InterPro" id="IPR032710">
    <property type="entry name" value="NTF2-like_dom_sf"/>
</dbReference>
<dbReference type="InterPro" id="IPR037401">
    <property type="entry name" value="SnoaL-like"/>
</dbReference>
<protein>
    <recommendedName>
        <fullName evidence="1">SnoaL-like domain-containing protein</fullName>
    </recommendedName>
</protein>
<accession>F3L4M8</accession>
<dbReference type="AlphaFoldDB" id="F3L4M8"/>
<reference evidence="2 3" key="1">
    <citation type="journal article" date="2011" name="J. Bacteriol.">
        <title>Genome sequence of strain IMCC3088, a proteorhodopsin-containing marine bacterium belonging to the OM60/NOR5 clade.</title>
        <authorList>
            <person name="Jang Y."/>
            <person name="Oh H.M."/>
            <person name="Kang I."/>
            <person name="Lee K."/>
            <person name="Yang S.J."/>
            <person name="Cho J.C."/>
        </authorList>
    </citation>
    <scope>NUCLEOTIDE SEQUENCE [LARGE SCALE GENOMIC DNA]</scope>
    <source>
        <strain evidence="2 3">IMCC3088</strain>
    </source>
</reference>
<sequence length="146" mass="16228">MANSLPAEDTLAVHELLARYCHGMDAARADLVIDLFADDADMQTQVGNSSGKAQIKAWIDERIAQRDPHFQVGHYLLNPLVLAISASEARVRSMLLYTKQSLDFSAPCELIATGIYEDVVIKTAKGWKFKSRQSTLNAPLDDRYFA</sequence>
<dbReference type="EMBL" id="AEIG01000086">
    <property type="protein sequence ID" value="EGG28676.1"/>
    <property type="molecule type" value="Genomic_DNA"/>
</dbReference>
<dbReference type="Proteomes" id="UP000005615">
    <property type="component" value="Unassembled WGS sequence"/>
</dbReference>
<evidence type="ECO:0000313" key="2">
    <source>
        <dbReference type="EMBL" id="EGG28676.1"/>
    </source>
</evidence>
<proteinExistence type="predicted"/>
<comment type="caution">
    <text evidence="2">The sequence shown here is derived from an EMBL/GenBank/DDBJ whole genome shotgun (WGS) entry which is preliminary data.</text>
</comment>
<name>F3L4M8_9GAMM</name>
<dbReference type="Gene3D" id="3.10.450.50">
    <property type="match status" value="1"/>
</dbReference>